<name>A0A918AFU3_9ACTN</name>
<dbReference type="Proteomes" id="UP000660745">
    <property type="component" value="Unassembled WGS sequence"/>
</dbReference>
<keyword evidence="1" id="KW-0812">Transmembrane</keyword>
<comment type="caution">
    <text evidence="2">The sequence shown here is derived from an EMBL/GenBank/DDBJ whole genome shotgun (WGS) entry which is preliminary data.</text>
</comment>
<organism evidence="2 3">
    <name type="scientific">Nonomuraea glycinis</name>
    <dbReference type="NCBI Taxonomy" id="2047744"/>
    <lineage>
        <taxon>Bacteria</taxon>
        <taxon>Bacillati</taxon>
        <taxon>Actinomycetota</taxon>
        <taxon>Actinomycetes</taxon>
        <taxon>Streptosporangiales</taxon>
        <taxon>Streptosporangiaceae</taxon>
        <taxon>Nonomuraea</taxon>
    </lineage>
</organism>
<protein>
    <recommendedName>
        <fullName evidence="4">Transmembrane protein</fullName>
    </recommendedName>
</protein>
<accession>A0A918AFU3</accession>
<feature type="transmembrane region" description="Helical" evidence="1">
    <location>
        <begin position="53"/>
        <end position="70"/>
    </location>
</feature>
<evidence type="ECO:0000313" key="2">
    <source>
        <dbReference type="EMBL" id="GGP17717.1"/>
    </source>
</evidence>
<evidence type="ECO:0000313" key="3">
    <source>
        <dbReference type="Proteomes" id="UP000660745"/>
    </source>
</evidence>
<feature type="transmembrane region" description="Helical" evidence="1">
    <location>
        <begin position="90"/>
        <end position="109"/>
    </location>
</feature>
<dbReference type="AlphaFoldDB" id="A0A918AFU3"/>
<sequence length="147" mass="15085">MESNGVEGLSLIAEARAALADRLINPWWYHPLLGLMIAGCVLALGLGGTALKVGGVVLALAGCAVLVTAYRRVTGVWVSGLEAGPAGRWLGALGGLTVLVAVAALAIGALTDLRWPVFCLAVLGFVATIALSRRFDMALRAHLRAGA</sequence>
<gene>
    <name evidence="2" type="ORF">GCM10012278_87280</name>
</gene>
<reference evidence="2" key="1">
    <citation type="journal article" date="2014" name="Int. J. Syst. Evol. Microbiol.">
        <title>Complete genome sequence of Corynebacterium casei LMG S-19264T (=DSM 44701T), isolated from a smear-ripened cheese.</title>
        <authorList>
            <consortium name="US DOE Joint Genome Institute (JGI-PGF)"/>
            <person name="Walter F."/>
            <person name="Albersmeier A."/>
            <person name="Kalinowski J."/>
            <person name="Ruckert C."/>
        </authorList>
    </citation>
    <scope>NUCLEOTIDE SEQUENCE</scope>
    <source>
        <strain evidence="2">CGMCC 4.7430</strain>
    </source>
</reference>
<reference evidence="2" key="2">
    <citation type="submission" date="2020-09" db="EMBL/GenBank/DDBJ databases">
        <authorList>
            <person name="Sun Q."/>
            <person name="Zhou Y."/>
        </authorList>
    </citation>
    <scope>NUCLEOTIDE SEQUENCE</scope>
    <source>
        <strain evidence="2">CGMCC 4.7430</strain>
    </source>
</reference>
<keyword evidence="1" id="KW-1133">Transmembrane helix</keyword>
<feature type="transmembrane region" description="Helical" evidence="1">
    <location>
        <begin position="115"/>
        <end position="132"/>
    </location>
</feature>
<keyword evidence="1" id="KW-0472">Membrane</keyword>
<evidence type="ECO:0008006" key="4">
    <source>
        <dbReference type="Google" id="ProtNLM"/>
    </source>
</evidence>
<evidence type="ECO:0000256" key="1">
    <source>
        <dbReference type="SAM" id="Phobius"/>
    </source>
</evidence>
<feature type="transmembrane region" description="Helical" evidence="1">
    <location>
        <begin position="27"/>
        <end position="47"/>
    </location>
</feature>
<dbReference type="RefSeq" id="WP_189144658.1">
    <property type="nucleotide sequence ID" value="NZ_BMNK01000025.1"/>
</dbReference>
<proteinExistence type="predicted"/>
<keyword evidence="3" id="KW-1185">Reference proteome</keyword>
<dbReference type="EMBL" id="BMNK01000025">
    <property type="protein sequence ID" value="GGP17717.1"/>
    <property type="molecule type" value="Genomic_DNA"/>
</dbReference>